<evidence type="ECO:0000256" key="10">
    <source>
        <dbReference type="ARBA" id="ARBA00049047"/>
    </source>
</evidence>
<keyword evidence="8 11" id="KW-0057">Aromatic amino acid biosynthesis</keyword>
<dbReference type="Gene3D" id="3.40.50.1100">
    <property type="match status" value="2"/>
</dbReference>
<evidence type="ECO:0000313" key="13">
    <source>
        <dbReference type="EMBL" id="GGO51131.1"/>
    </source>
</evidence>
<evidence type="ECO:0000256" key="11">
    <source>
        <dbReference type="HAMAP-Rule" id="MF_00133"/>
    </source>
</evidence>
<feature type="modified residue" description="N6-(pyridoxal phosphate)lysine" evidence="11">
    <location>
        <position position="99"/>
    </location>
</feature>
<comment type="similarity">
    <text evidence="3 11">Belongs to the TrpB family.</text>
</comment>
<dbReference type="PANTHER" id="PTHR48077:SF3">
    <property type="entry name" value="TRYPTOPHAN SYNTHASE"/>
    <property type="match status" value="1"/>
</dbReference>
<dbReference type="PANTHER" id="PTHR48077">
    <property type="entry name" value="TRYPTOPHAN SYNTHASE-RELATED"/>
    <property type="match status" value="1"/>
</dbReference>
<evidence type="ECO:0000256" key="6">
    <source>
        <dbReference type="ARBA" id="ARBA00022822"/>
    </source>
</evidence>
<evidence type="ECO:0000256" key="7">
    <source>
        <dbReference type="ARBA" id="ARBA00022898"/>
    </source>
</evidence>
<dbReference type="CDD" id="cd06446">
    <property type="entry name" value="Trp-synth_B"/>
    <property type="match status" value="1"/>
</dbReference>
<sequence>MSDYFIPDPEGRVPDARGYFGAFGGKFIPEALVAAVDEVAVEYEKAKADPAFTAELEDLLVHYTGRPSPLTEVPRFAQHAGGARVFLKREDLNHTGSHKINNVLGQALLTKRMGKTRVIAETGAGQHGVATATACALFGLECTVYMGEIDTQRQALNVARMRILGAEVVPVTSGSRTLKDAINEAFRDWVANVDRTHYLFGTVAGPHPFPRLVRDFHRVIGVEARRQIVERAGRLPDAVAACVGGGSNAIGLFHAFLPDEDVRIVGLEAAGHGVESGEHAATLSVGEPGILHGSRSFVLQDDEGQITEPYSISAGLDYPGIGPEHAYLKESGRGEYRPVTDDQAMRALRLLCETEGIIPAIESAHALAGALDLGAELGPDGLILVNLSGRGDKDMDSAARYFGLYDEGADK</sequence>
<gene>
    <name evidence="11 13" type="primary">trpB</name>
    <name evidence="13" type="ORF">GCM10012287_32440</name>
</gene>
<comment type="catalytic activity">
    <reaction evidence="10 11">
        <text>(1S,2R)-1-C-(indol-3-yl)glycerol 3-phosphate + L-serine = D-glyceraldehyde 3-phosphate + L-tryptophan + H2O</text>
        <dbReference type="Rhea" id="RHEA:10532"/>
        <dbReference type="ChEBI" id="CHEBI:15377"/>
        <dbReference type="ChEBI" id="CHEBI:33384"/>
        <dbReference type="ChEBI" id="CHEBI:57912"/>
        <dbReference type="ChEBI" id="CHEBI:58866"/>
        <dbReference type="ChEBI" id="CHEBI:59776"/>
        <dbReference type="EC" id="4.2.1.20"/>
    </reaction>
</comment>
<dbReference type="EMBL" id="BMMP01000010">
    <property type="protein sequence ID" value="GGO51131.1"/>
    <property type="molecule type" value="Genomic_DNA"/>
</dbReference>
<dbReference type="InterPro" id="IPR006653">
    <property type="entry name" value="Trp_synth_b_CS"/>
</dbReference>
<dbReference type="InterPro" id="IPR023026">
    <property type="entry name" value="Trp_synth_beta/beta-like"/>
</dbReference>
<comment type="subunit">
    <text evidence="4 11">Tetramer of two alpha and two beta chains.</text>
</comment>
<keyword evidence="7 11" id="KW-0663">Pyridoxal phosphate</keyword>
<keyword evidence="14" id="KW-1185">Reference proteome</keyword>
<reference evidence="14" key="1">
    <citation type="journal article" date="2019" name="Int. J. Syst. Evol. Microbiol.">
        <title>The Global Catalogue of Microorganisms (GCM) 10K type strain sequencing project: providing services to taxonomists for standard genome sequencing and annotation.</title>
        <authorList>
            <consortium name="The Broad Institute Genomics Platform"/>
            <consortium name="The Broad Institute Genome Sequencing Center for Infectious Disease"/>
            <person name="Wu L."/>
            <person name="Ma J."/>
        </authorList>
    </citation>
    <scope>NUCLEOTIDE SEQUENCE [LARGE SCALE GENOMIC DNA]</scope>
    <source>
        <strain evidence="14">CGMCC 4.7178</strain>
    </source>
</reference>
<comment type="cofactor">
    <cofactor evidence="1 11">
        <name>pyridoxal 5'-phosphate</name>
        <dbReference type="ChEBI" id="CHEBI:597326"/>
    </cofactor>
</comment>
<evidence type="ECO:0000256" key="1">
    <source>
        <dbReference type="ARBA" id="ARBA00001933"/>
    </source>
</evidence>
<feature type="domain" description="Tryptophan synthase beta chain-like PALP" evidence="12">
    <location>
        <begin position="64"/>
        <end position="389"/>
    </location>
</feature>
<evidence type="ECO:0000259" key="12">
    <source>
        <dbReference type="Pfam" id="PF00291"/>
    </source>
</evidence>
<dbReference type="RefSeq" id="WP_189037867.1">
    <property type="nucleotide sequence ID" value="NZ_BMMP01000010.1"/>
</dbReference>
<dbReference type="SUPFAM" id="SSF53686">
    <property type="entry name" value="Tryptophan synthase beta subunit-like PLP-dependent enzymes"/>
    <property type="match status" value="1"/>
</dbReference>
<protein>
    <recommendedName>
        <fullName evidence="11">Tryptophan synthase beta chain</fullName>
        <ecNumber evidence="11">4.2.1.20</ecNumber>
    </recommendedName>
</protein>
<comment type="pathway">
    <text evidence="2 11">Amino-acid biosynthesis; L-tryptophan biosynthesis; L-tryptophan from chorismate: step 5/5.</text>
</comment>
<keyword evidence="9 11" id="KW-0456">Lyase</keyword>
<comment type="caution">
    <text evidence="13">The sequence shown here is derived from an EMBL/GenBank/DDBJ whole genome shotgun (WGS) entry which is preliminary data.</text>
</comment>
<dbReference type="Pfam" id="PF00291">
    <property type="entry name" value="PALP"/>
    <property type="match status" value="1"/>
</dbReference>
<evidence type="ECO:0000256" key="9">
    <source>
        <dbReference type="ARBA" id="ARBA00023239"/>
    </source>
</evidence>
<evidence type="ECO:0000256" key="3">
    <source>
        <dbReference type="ARBA" id="ARBA00009982"/>
    </source>
</evidence>
<evidence type="ECO:0000313" key="14">
    <source>
        <dbReference type="Proteomes" id="UP000631535"/>
    </source>
</evidence>
<dbReference type="HAMAP" id="MF_00133">
    <property type="entry name" value="Trp_synth_beta"/>
    <property type="match status" value="1"/>
</dbReference>
<dbReference type="PROSITE" id="PS00168">
    <property type="entry name" value="TRP_SYNTHASE_BETA"/>
    <property type="match status" value="1"/>
</dbReference>
<dbReference type="InterPro" id="IPR006654">
    <property type="entry name" value="Trp_synth_beta"/>
</dbReference>
<organism evidence="13 14">
    <name type="scientific">Streptomyces daqingensis</name>
    <dbReference type="NCBI Taxonomy" id="1472640"/>
    <lineage>
        <taxon>Bacteria</taxon>
        <taxon>Bacillati</taxon>
        <taxon>Actinomycetota</taxon>
        <taxon>Actinomycetes</taxon>
        <taxon>Kitasatosporales</taxon>
        <taxon>Streptomycetaceae</taxon>
        <taxon>Streptomyces</taxon>
    </lineage>
</organism>
<dbReference type="InterPro" id="IPR036052">
    <property type="entry name" value="TrpB-like_PALP_sf"/>
</dbReference>
<comment type="function">
    <text evidence="11">The beta subunit is responsible for the synthesis of L-tryptophan from indole and L-serine.</text>
</comment>
<dbReference type="InterPro" id="IPR001926">
    <property type="entry name" value="TrpB-like_PALP"/>
</dbReference>
<keyword evidence="5 11" id="KW-0028">Amino-acid biosynthesis</keyword>
<proteinExistence type="inferred from homology"/>
<dbReference type="PIRSF" id="PIRSF001413">
    <property type="entry name" value="Trp_syn_beta"/>
    <property type="match status" value="1"/>
</dbReference>
<accession>A0ABQ2MG49</accession>
<name>A0ABQ2MG49_9ACTN</name>
<dbReference type="EC" id="4.2.1.20" evidence="11"/>
<evidence type="ECO:0000256" key="2">
    <source>
        <dbReference type="ARBA" id="ARBA00004733"/>
    </source>
</evidence>
<evidence type="ECO:0000256" key="5">
    <source>
        <dbReference type="ARBA" id="ARBA00022605"/>
    </source>
</evidence>
<dbReference type="Proteomes" id="UP000631535">
    <property type="component" value="Unassembled WGS sequence"/>
</dbReference>
<keyword evidence="6 11" id="KW-0822">Tryptophan biosynthesis</keyword>
<dbReference type="NCBIfam" id="TIGR00263">
    <property type="entry name" value="trpB"/>
    <property type="match status" value="1"/>
</dbReference>
<evidence type="ECO:0000256" key="4">
    <source>
        <dbReference type="ARBA" id="ARBA00011270"/>
    </source>
</evidence>
<evidence type="ECO:0000256" key="8">
    <source>
        <dbReference type="ARBA" id="ARBA00023141"/>
    </source>
</evidence>